<name>A0A4Y2QX97_ARAVE</name>
<dbReference type="OrthoDB" id="6628575at2759"/>
<organism evidence="1 2">
    <name type="scientific">Araneus ventricosus</name>
    <name type="common">Orbweaver spider</name>
    <name type="synonym">Epeira ventricosa</name>
    <dbReference type="NCBI Taxonomy" id="182803"/>
    <lineage>
        <taxon>Eukaryota</taxon>
        <taxon>Metazoa</taxon>
        <taxon>Ecdysozoa</taxon>
        <taxon>Arthropoda</taxon>
        <taxon>Chelicerata</taxon>
        <taxon>Arachnida</taxon>
        <taxon>Araneae</taxon>
        <taxon>Araneomorphae</taxon>
        <taxon>Entelegynae</taxon>
        <taxon>Araneoidea</taxon>
        <taxon>Araneidae</taxon>
        <taxon>Araneus</taxon>
    </lineage>
</organism>
<reference evidence="1 2" key="1">
    <citation type="journal article" date="2019" name="Sci. Rep.">
        <title>Orb-weaving spider Araneus ventricosus genome elucidates the spidroin gene catalogue.</title>
        <authorList>
            <person name="Kono N."/>
            <person name="Nakamura H."/>
            <person name="Ohtoshi R."/>
            <person name="Moran D.A.P."/>
            <person name="Shinohara A."/>
            <person name="Yoshida Y."/>
            <person name="Fujiwara M."/>
            <person name="Mori M."/>
            <person name="Tomita M."/>
            <person name="Arakawa K."/>
        </authorList>
    </citation>
    <scope>NUCLEOTIDE SEQUENCE [LARGE SCALE GENOMIC DNA]</scope>
</reference>
<gene>
    <name evidence="1" type="ORF">AVEN_71088_1</name>
</gene>
<accession>A0A4Y2QX97</accession>
<evidence type="ECO:0000313" key="1">
    <source>
        <dbReference type="EMBL" id="GBN67983.1"/>
    </source>
</evidence>
<dbReference type="Proteomes" id="UP000499080">
    <property type="component" value="Unassembled WGS sequence"/>
</dbReference>
<dbReference type="AlphaFoldDB" id="A0A4Y2QX97"/>
<evidence type="ECO:0000313" key="2">
    <source>
        <dbReference type="Proteomes" id="UP000499080"/>
    </source>
</evidence>
<evidence type="ECO:0008006" key="3">
    <source>
        <dbReference type="Google" id="ProtNLM"/>
    </source>
</evidence>
<keyword evidence="2" id="KW-1185">Reference proteome</keyword>
<comment type="caution">
    <text evidence="1">The sequence shown here is derived from an EMBL/GenBank/DDBJ whole genome shotgun (WGS) entry which is preliminary data.</text>
</comment>
<proteinExistence type="predicted"/>
<protein>
    <recommendedName>
        <fullName evidence="3">Reverse transcriptase domain-containing protein</fullName>
    </recommendedName>
</protein>
<sequence length="302" mass="34027">MFAIFIFDFFETLDEGVKCFIFAVNIFIYCSHSSLEYIEIKLQNTIDNVYKWYTYWKLSISPEKSAIADLSQRRLLSTPLISYAGSPLPWKDSIKYLGIIFSKTNQNGTIVKNLRAKALRKINALKTIAYKSYGPQTKDIVDITNNGICSLFYYSCSITNKLSQTHFKICDTIQTIALRVALGLPIWTPNIVLLKIAGQEILSEEIKRLAIQFFIKQFLALLAEDTLSVSTDVGGIVLKASRNSRPRWPSGKVLASGPESSRFETRFHRRSTVYGASQTAILVCSNLALKACNKFDTARVQA</sequence>
<dbReference type="EMBL" id="BGPR01015094">
    <property type="protein sequence ID" value="GBN67983.1"/>
    <property type="molecule type" value="Genomic_DNA"/>
</dbReference>